<keyword evidence="3" id="KW-1185">Reference proteome</keyword>
<feature type="region of interest" description="Disordered" evidence="1">
    <location>
        <begin position="205"/>
        <end position="232"/>
    </location>
</feature>
<sequence>MTVVKPVAEPSINAPNTVVKSVVESSIDTPVAVVKPDPVVRKARRSRAARGSMSNELVTSINDSFSHETRVTSSRSGTPKGKAADETWLTVQSRAPVHFPAEYHGLLTSLSQVQSIKPPNWLEIGVEAEGIDQLPEPDRIIAAAMSWNAEDYAQTKCTFFNQYDPAMRDRNHWRNTLKFGGSKSKEKAERLLAMWESLGWLEDPEATPNNAPEHRKVSVAPNPRKRTSFGPRKAWSADEIDAVTEIMSDIDKSSANLGVVERARMCNLTEVRGKKANSWSSQEEEAMLEIMDNLEKHPAHEHMTIKQRAEMCQLRLKTLFGTDRTSVAVKVRYNLIRRNKEADQMDDNNNNTNASANDSVMNGVVPVILRTPLTGDSDIKIPLAGDSTIKIPLVRDPVIKDFTPINHAVRNDLIDSADPNASSVVSKIRWNDKEDKALLEVFKEIEQDSGVSTEREKLRVCSARLLSRHNIKRSAESIRGRWERLNSSNNSSNTSSNNSSNNTPNSTTKRKRVDISSSSEGLYPLKSRTKRSKTETRFVTQLFDAGEERIEGIRS</sequence>
<protein>
    <recommendedName>
        <fullName evidence="4">Myb-like domain-containing protein</fullName>
    </recommendedName>
</protein>
<name>A0A9N8JPM6_9PEZI</name>
<evidence type="ECO:0000313" key="2">
    <source>
        <dbReference type="EMBL" id="CAD0092252.1"/>
    </source>
</evidence>
<gene>
    <name evidence="2" type="ORF">AWRI4619_LOCUS7262</name>
</gene>
<dbReference type="AlphaFoldDB" id="A0A9N8JPM6"/>
<evidence type="ECO:0008006" key="4">
    <source>
        <dbReference type="Google" id="ProtNLM"/>
    </source>
</evidence>
<feature type="region of interest" description="Disordered" evidence="1">
    <location>
        <begin position="482"/>
        <end position="531"/>
    </location>
</feature>
<proteinExistence type="predicted"/>
<dbReference type="EMBL" id="CAIJEN010000013">
    <property type="protein sequence ID" value="CAD0092252.1"/>
    <property type="molecule type" value="Genomic_DNA"/>
</dbReference>
<evidence type="ECO:0000313" key="3">
    <source>
        <dbReference type="Proteomes" id="UP000716446"/>
    </source>
</evidence>
<dbReference type="Proteomes" id="UP000716446">
    <property type="component" value="Unassembled WGS sequence"/>
</dbReference>
<accession>A0A9N8JPM6</accession>
<evidence type="ECO:0000256" key="1">
    <source>
        <dbReference type="SAM" id="MobiDB-lite"/>
    </source>
</evidence>
<reference evidence="2" key="1">
    <citation type="submission" date="2020-06" db="EMBL/GenBank/DDBJ databases">
        <authorList>
            <person name="Onetto C."/>
        </authorList>
    </citation>
    <scope>NUCLEOTIDE SEQUENCE</scope>
</reference>
<feature type="compositionally biased region" description="Low complexity" evidence="1">
    <location>
        <begin position="486"/>
        <end position="507"/>
    </location>
</feature>
<organism evidence="2 3">
    <name type="scientific">Aureobasidium vineae</name>
    <dbReference type="NCBI Taxonomy" id="2773715"/>
    <lineage>
        <taxon>Eukaryota</taxon>
        <taxon>Fungi</taxon>
        <taxon>Dikarya</taxon>
        <taxon>Ascomycota</taxon>
        <taxon>Pezizomycotina</taxon>
        <taxon>Dothideomycetes</taxon>
        <taxon>Dothideomycetidae</taxon>
        <taxon>Dothideales</taxon>
        <taxon>Saccotheciaceae</taxon>
        <taxon>Aureobasidium</taxon>
    </lineage>
</organism>
<comment type="caution">
    <text evidence="2">The sequence shown here is derived from an EMBL/GenBank/DDBJ whole genome shotgun (WGS) entry which is preliminary data.</text>
</comment>